<dbReference type="KEGG" id="aluc:AKAW2_11344A"/>
<protein>
    <submittedName>
        <fullName evidence="1">Uncharacterized protein</fullName>
    </submittedName>
</protein>
<dbReference type="AlphaFoldDB" id="A0A7R7W1L8"/>
<evidence type="ECO:0000313" key="2">
    <source>
        <dbReference type="Proteomes" id="UP000661280"/>
    </source>
</evidence>
<sequence>MAEFKRRADPNFARINLLANPHPSSTPATLCKPEYPADLWSTSPSLRRTNTLVHSSGFSQPEIYHHYSLFYSYLPMWSLPRLFKCASNVLTESYQVALH</sequence>
<dbReference type="EMBL" id="AP024425">
    <property type="protein sequence ID" value="BCR94298.1"/>
    <property type="molecule type" value="Genomic_DNA"/>
</dbReference>
<organism evidence="1 2">
    <name type="scientific">Aspergillus kawachii</name>
    <name type="common">White koji mold</name>
    <name type="synonym">Aspergillus awamori var. kawachi</name>
    <dbReference type="NCBI Taxonomy" id="1069201"/>
    <lineage>
        <taxon>Eukaryota</taxon>
        <taxon>Fungi</taxon>
        <taxon>Dikarya</taxon>
        <taxon>Ascomycota</taxon>
        <taxon>Pezizomycotina</taxon>
        <taxon>Eurotiomycetes</taxon>
        <taxon>Eurotiomycetidae</taxon>
        <taxon>Eurotiales</taxon>
        <taxon>Aspergillaceae</taxon>
        <taxon>Aspergillus</taxon>
        <taxon>Aspergillus subgen. Circumdati</taxon>
    </lineage>
</organism>
<dbReference type="Proteomes" id="UP000661280">
    <property type="component" value="Chromosome 1"/>
</dbReference>
<gene>
    <name evidence="1" type="ORF">AKAW2_11344A</name>
</gene>
<dbReference type="GeneID" id="64955623"/>
<reference evidence="1" key="1">
    <citation type="submission" date="2021-01" db="EMBL/GenBank/DDBJ databases">
        <authorList>
            <consortium name="Aspergillus luchuensis mut. kawachii IFO 4304 genome sequencing consortium"/>
            <person name="Kazuki M."/>
            <person name="Futagami T."/>
        </authorList>
    </citation>
    <scope>NUCLEOTIDE SEQUENCE</scope>
    <source>
        <strain evidence="1">IFO 4308</strain>
    </source>
</reference>
<evidence type="ECO:0000313" key="1">
    <source>
        <dbReference type="EMBL" id="BCR94298.1"/>
    </source>
</evidence>
<accession>A0A7R7W1L8</accession>
<dbReference type="RefSeq" id="XP_041538064.1">
    <property type="nucleotide sequence ID" value="XM_041683818.1"/>
</dbReference>
<name>A0A7R7W1L8_ASPKA</name>
<proteinExistence type="predicted"/>
<reference evidence="1" key="2">
    <citation type="submission" date="2021-02" db="EMBL/GenBank/DDBJ databases">
        <title>Aspergillus luchuensis mut. kawachii IFO 4304 genome sequence.</title>
        <authorList>
            <person name="Mori K."/>
            <person name="Kadooka C."/>
            <person name="Goto M."/>
            <person name="Futagami T."/>
        </authorList>
    </citation>
    <scope>NUCLEOTIDE SEQUENCE</scope>
    <source>
        <strain evidence="1">IFO 4308</strain>
    </source>
</reference>
<keyword evidence="2" id="KW-1185">Reference proteome</keyword>